<name>A0A0A2WUX2_THEFI</name>
<dbReference type="Pfam" id="PF02254">
    <property type="entry name" value="TrkA_N"/>
    <property type="match status" value="2"/>
</dbReference>
<evidence type="ECO:0000313" key="9">
    <source>
        <dbReference type="EMBL" id="KGQ22567.1"/>
    </source>
</evidence>
<evidence type="ECO:0000259" key="8">
    <source>
        <dbReference type="PROSITE" id="PS51202"/>
    </source>
</evidence>
<dbReference type="NCBIfam" id="NF007043">
    <property type="entry name" value="PRK09496.3-6"/>
    <property type="match status" value="1"/>
</dbReference>
<feature type="domain" description="RCK N-terminal" evidence="7">
    <location>
        <begin position="1"/>
        <end position="122"/>
    </location>
</feature>
<proteinExistence type="predicted"/>
<feature type="domain" description="RCK C-terminal" evidence="8">
    <location>
        <begin position="365"/>
        <end position="446"/>
    </location>
</feature>
<dbReference type="NCBIfam" id="NF007039">
    <property type="entry name" value="PRK09496.3-2"/>
    <property type="match status" value="1"/>
</dbReference>
<evidence type="ECO:0000256" key="6">
    <source>
        <dbReference type="ARBA" id="ARBA00023065"/>
    </source>
</evidence>
<keyword evidence="6" id="KW-0406">Ion transport</keyword>
<protein>
    <recommendedName>
        <fullName evidence="1">Trk system potassium uptake protein TrkA</fullName>
    </recommendedName>
</protein>
<dbReference type="STRING" id="276.THFILI_09865"/>
<keyword evidence="4" id="KW-0630">Potassium</keyword>
<dbReference type="PANTHER" id="PTHR43833">
    <property type="entry name" value="POTASSIUM CHANNEL PROTEIN 2-RELATED-RELATED"/>
    <property type="match status" value="1"/>
</dbReference>
<dbReference type="RefSeq" id="WP_038062152.1">
    <property type="nucleotide sequence ID" value="NZ_JPSL02000040.1"/>
</dbReference>
<keyword evidence="10" id="KW-1185">Reference proteome</keyword>
<evidence type="ECO:0000256" key="1">
    <source>
        <dbReference type="ARBA" id="ARBA00017378"/>
    </source>
</evidence>
<evidence type="ECO:0000256" key="3">
    <source>
        <dbReference type="ARBA" id="ARBA00022538"/>
    </source>
</evidence>
<keyword evidence="5" id="KW-0520">NAD</keyword>
<gene>
    <name evidence="9" type="ORF">THFILI_09865</name>
</gene>
<keyword evidence="3" id="KW-0633">Potassium transport</keyword>
<dbReference type="GO" id="GO:0015079">
    <property type="term" value="F:potassium ion transmembrane transporter activity"/>
    <property type="evidence" value="ECO:0007669"/>
    <property type="project" value="InterPro"/>
</dbReference>
<dbReference type="EMBL" id="JPSL02000040">
    <property type="protein sequence ID" value="KGQ22567.1"/>
    <property type="molecule type" value="Genomic_DNA"/>
</dbReference>
<organism evidence="9 10">
    <name type="scientific">Thermus filiformis</name>
    <dbReference type="NCBI Taxonomy" id="276"/>
    <lineage>
        <taxon>Bacteria</taxon>
        <taxon>Thermotogati</taxon>
        <taxon>Deinococcota</taxon>
        <taxon>Deinococci</taxon>
        <taxon>Thermales</taxon>
        <taxon>Thermaceae</taxon>
        <taxon>Thermus</taxon>
    </lineage>
</organism>
<evidence type="ECO:0000256" key="5">
    <source>
        <dbReference type="ARBA" id="ARBA00023027"/>
    </source>
</evidence>
<dbReference type="PROSITE" id="PS51202">
    <property type="entry name" value="RCK_C"/>
    <property type="match status" value="2"/>
</dbReference>
<feature type="domain" description="RCK C-terminal" evidence="8">
    <location>
        <begin position="142"/>
        <end position="227"/>
    </location>
</feature>
<evidence type="ECO:0000313" key="10">
    <source>
        <dbReference type="Proteomes" id="UP000030364"/>
    </source>
</evidence>
<dbReference type="InterPro" id="IPR050721">
    <property type="entry name" value="Trk_Ktr_HKT_K-transport"/>
</dbReference>
<dbReference type="PRINTS" id="PR00335">
    <property type="entry name" value="KUPTAKETRKA"/>
</dbReference>
<keyword evidence="2" id="KW-0813">Transport</keyword>
<dbReference type="GO" id="GO:0005886">
    <property type="term" value="C:plasma membrane"/>
    <property type="evidence" value="ECO:0007669"/>
    <property type="project" value="InterPro"/>
</dbReference>
<dbReference type="Gene3D" id="3.30.70.1450">
    <property type="entry name" value="Regulator of K+ conductance, C-terminal domain"/>
    <property type="match status" value="2"/>
</dbReference>
<evidence type="ECO:0000256" key="4">
    <source>
        <dbReference type="ARBA" id="ARBA00022958"/>
    </source>
</evidence>
<dbReference type="SUPFAM" id="SSF51735">
    <property type="entry name" value="NAD(P)-binding Rossmann-fold domains"/>
    <property type="match status" value="2"/>
</dbReference>
<evidence type="ECO:0000259" key="7">
    <source>
        <dbReference type="PROSITE" id="PS51201"/>
    </source>
</evidence>
<dbReference type="InterPro" id="IPR006037">
    <property type="entry name" value="RCK_C"/>
</dbReference>
<dbReference type="InterPro" id="IPR036721">
    <property type="entry name" value="RCK_C_sf"/>
</dbReference>
<dbReference type="InterPro" id="IPR006036">
    <property type="entry name" value="K_uptake_TrkA"/>
</dbReference>
<dbReference type="InterPro" id="IPR003148">
    <property type="entry name" value="RCK_N"/>
</dbReference>
<dbReference type="SUPFAM" id="SSF116726">
    <property type="entry name" value="TrkA C-terminal domain-like"/>
    <property type="match status" value="1"/>
</dbReference>
<feature type="domain" description="RCK N-terminal" evidence="7">
    <location>
        <begin position="231"/>
        <end position="349"/>
    </location>
</feature>
<dbReference type="AlphaFoldDB" id="A0A0A2WUX2"/>
<dbReference type="PATRIC" id="fig|276.5.peg.615"/>
<dbReference type="PANTHER" id="PTHR43833:SF5">
    <property type="entry name" value="TRK SYSTEM POTASSIUM UPTAKE PROTEIN TRKA"/>
    <property type="match status" value="1"/>
</dbReference>
<dbReference type="Gene3D" id="3.40.50.720">
    <property type="entry name" value="NAD(P)-binding Rossmann-like Domain"/>
    <property type="match status" value="2"/>
</dbReference>
<dbReference type="InterPro" id="IPR036291">
    <property type="entry name" value="NAD(P)-bd_dom_sf"/>
</dbReference>
<comment type="caution">
    <text evidence="9">The sequence shown here is derived from an EMBL/GenBank/DDBJ whole genome shotgun (WGS) entry which is preliminary data.</text>
</comment>
<dbReference type="PROSITE" id="PS51201">
    <property type="entry name" value="RCK_N"/>
    <property type="match status" value="2"/>
</dbReference>
<evidence type="ECO:0000256" key="2">
    <source>
        <dbReference type="ARBA" id="ARBA00022448"/>
    </source>
</evidence>
<dbReference type="OrthoDB" id="9775180at2"/>
<sequence length="446" mass="48578">MYIVIAGGGEVGSELARTLEKAHEVVVIDRNPNTKGRLSALDVRVLVGSATDPDVLREAKVDLADLFIASTDSDEVNLLASLLAKGLGAKEALCFVGKGGYVEVLSDPRTAEILGTRIDRVLWPQRAMAREIVEVILVPGAVDTETLAEGRLRFVEYRVEEGGPYAHRILAEMDWPEGVLVVGVVREGTFLSRAHPDFPTLVLEPGDKILFVTTQLGFTGLQACFAPKVRVRRVMVIGGGNVGYMVARELLERRLQVVVIEPSPERCEWLASELPGALVVQGDGTDLELLEAEGMAEADAVVAVTDNDEKNLLASLLAKQMGVRKVITRVSRSENRRLFEQVGIDLPLTPRQAAVREVLDWLGPENVEHLAVMDESIELLEVDLPEHFPPTPLARLQGPEAVVVALERGHRVVLAREDLEAAPGDKLFLVAAKEASDEVVARFLQA</sequence>
<dbReference type="Pfam" id="PF02080">
    <property type="entry name" value="TrkA_C"/>
    <property type="match status" value="1"/>
</dbReference>
<dbReference type="Proteomes" id="UP000030364">
    <property type="component" value="Unassembled WGS sequence"/>
</dbReference>
<accession>A0A0A2WUX2</accession>
<reference evidence="9 10" key="1">
    <citation type="journal article" date="2015" name="Genome Announc.">
        <title>Draft Genome Sequence of the Thermophile Thermus filiformis ATCC 43280, Producer of Carotenoid-(Di)glucoside-Branched Fatty Acid (Di)esters and Source of Hyperthermostable Enzymes of Biotechnological Interest.</title>
        <authorList>
            <person name="Mandelli F."/>
            <person name="Oliveira Ramires B."/>
            <person name="Couger M.B."/>
            <person name="Paixao D.A."/>
            <person name="Camilo C.M."/>
            <person name="Polikarpov I."/>
            <person name="Prade R."/>
            <person name="Riano-Pachon D.M."/>
            <person name="Squina F.M."/>
        </authorList>
    </citation>
    <scope>NUCLEOTIDE SEQUENCE [LARGE SCALE GENOMIC DNA]</scope>
    <source>
        <strain evidence="9 10">ATCC 43280</strain>
    </source>
</reference>